<evidence type="ECO:0000313" key="2">
    <source>
        <dbReference type="EMBL" id="WIY01260.1"/>
    </source>
</evidence>
<sequence length="162" mass="17610">MDDFSTSGDQGANVTSGESGSRPSRLYVTWHRSVADNLDHAVTDEDLADGIAHQTGRYYSLCGREALFDSCLVPPGRRCGACNVLVRLRSTPPAPERTCHRKPSRWRRLFGRLQTPADLPPRPPQRVRAIPEQGGRTTTSAGTGAAPTAPVPADRHARRGAR</sequence>
<dbReference type="RefSeq" id="WP_285997713.1">
    <property type="nucleotide sequence ID" value="NZ_CP127295.1"/>
</dbReference>
<protein>
    <submittedName>
        <fullName evidence="2">Uncharacterized protein</fullName>
    </submittedName>
</protein>
<feature type="region of interest" description="Disordered" evidence="1">
    <location>
        <begin position="1"/>
        <end position="22"/>
    </location>
</feature>
<dbReference type="EMBL" id="CP127295">
    <property type="protein sequence ID" value="WIY01260.1"/>
    <property type="molecule type" value="Genomic_DNA"/>
</dbReference>
<feature type="region of interest" description="Disordered" evidence="1">
    <location>
        <begin position="114"/>
        <end position="162"/>
    </location>
</feature>
<keyword evidence="3" id="KW-1185">Reference proteome</keyword>
<dbReference type="AlphaFoldDB" id="A0A9Y2NKK5"/>
<evidence type="ECO:0000313" key="3">
    <source>
        <dbReference type="Proteomes" id="UP001239397"/>
    </source>
</evidence>
<accession>A0A9Y2NKK5</accession>
<dbReference type="KEGG" id="amog:QRX60_45750"/>
<proteinExistence type="predicted"/>
<name>A0A9Y2NKK5_9PSEU</name>
<gene>
    <name evidence="2" type="ORF">QRX60_45750</name>
</gene>
<dbReference type="Proteomes" id="UP001239397">
    <property type="component" value="Chromosome"/>
</dbReference>
<evidence type="ECO:0000256" key="1">
    <source>
        <dbReference type="SAM" id="MobiDB-lite"/>
    </source>
</evidence>
<reference evidence="2 3" key="1">
    <citation type="submission" date="2023-06" db="EMBL/GenBank/DDBJ databases">
        <authorList>
            <person name="Oyuntsetseg B."/>
            <person name="Kim S.B."/>
        </authorList>
    </citation>
    <scope>NUCLEOTIDE SEQUENCE [LARGE SCALE GENOMIC DNA]</scope>
    <source>
        <strain evidence="2 3">4-36</strain>
    </source>
</reference>
<organism evidence="2 3">
    <name type="scientific">Amycolatopsis mongoliensis</name>
    <dbReference type="NCBI Taxonomy" id="715475"/>
    <lineage>
        <taxon>Bacteria</taxon>
        <taxon>Bacillati</taxon>
        <taxon>Actinomycetota</taxon>
        <taxon>Actinomycetes</taxon>
        <taxon>Pseudonocardiales</taxon>
        <taxon>Pseudonocardiaceae</taxon>
        <taxon>Amycolatopsis</taxon>
    </lineage>
</organism>
<feature type="compositionally biased region" description="Low complexity" evidence="1">
    <location>
        <begin position="134"/>
        <end position="152"/>
    </location>
</feature>